<reference evidence="3" key="1">
    <citation type="submission" date="2017-01" db="EMBL/GenBank/DDBJ databases">
        <authorList>
            <person name="Wang Y."/>
            <person name="White M."/>
            <person name="Kvist S."/>
            <person name="Moncalvo J.-M."/>
        </authorList>
    </citation>
    <scope>NUCLEOTIDE SEQUENCE [LARGE SCALE GENOMIC DNA]</scope>
    <source>
        <strain evidence="3">COL-18-3</strain>
    </source>
</reference>
<gene>
    <name evidence="2" type="ORF">AX774_g5026</name>
</gene>
<organism evidence="2 3">
    <name type="scientific">Zancudomyces culisetae</name>
    <name type="common">Gut fungus</name>
    <name type="synonym">Smittium culisetae</name>
    <dbReference type="NCBI Taxonomy" id="1213189"/>
    <lineage>
        <taxon>Eukaryota</taxon>
        <taxon>Fungi</taxon>
        <taxon>Fungi incertae sedis</taxon>
        <taxon>Zoopagomycota</taxon>
        <taxon>Kickxellomycotina</taxon>
        <taxon>Harpellomycetes</taxon>
        <taxon>Harpellales</taxon>
        <taxon>Legeriomycetaceae</taxon>
        <taxon>Zancudomyces</taxon>
    </lineage>
</organism>
<keyword evidence="3" id="KW-1185">Reference proteome</keyword>
<proteinExistence type="predicted"/>
<feature type="region of interest" description="Disordered" evidence="1">
    <location>
        <begin position="182"/>
        <end position="210"/>
    </location>
</feature>
<dbReference type="OrthoDB" id="10006572at2759"/>
<evidence type="ECO:0000313" key="2">
    <source>
        <dbReference type="EMBL" id="OMH81515.1"/>
    </source>
</evidence>
<sequence>MPDHIFKLFQRIFRLYYSRSTTEFGTSKKKLKRVISFDSAASYSSTETANSVIKSHNNINTPYNYGSYSVPMPYIYNEHEKEYKDGDFNVNTQHRYNNNLINIDTGSQLAYQSPILMNKTNYIRFGTDSLGSVSFKETNSLLDHSSTGTIEKCLVNPDDNTFAKKQKLNPIVEMPENGFNLWTEGTSEKSKKLTSPKTKTKKTKNTTKQESVGSRELYEYGYLNTASIQGNNVAPISPLVYKDCDDMNKGGTWDSLCYPHQLTSGINSEGEASIVTLVKPDMCLSQPMMNSKFILDGVFDEENEAKNFNFSVKASNKSTKNELVLPSDISLLQLKPEIDKILEEKKQNITFSSLNSSNFSDNTDYSLSALPISSDNAPIWDTVNEWCSRIQVLNSNNKI</sequence>
<dbReference type="Proteomes" id="UP000188320">
    <property type="component" value="Unassembled WGS sequence"/>
</dbReference>
<feature type="compositionally biased region" description="Basic residues" evidence="1">
    <location>
        <begin position="192"/>
        <end position="205"/>
    </location>
</feature>
<evidence type="ECO:0000313" key="3">
    <source>
        <dbReference type="Proteomes" id="UP000188320"/>
    </source>
</evidence>
<evidence type="ECO:0000256" key="1">
    <source>
        <dbReference type="SAM" id="MobiDB-lite"/>
    </source>
</evidence>
<protein>
    <submittedName>
        <fullName evidence="2">Uncharacterized protein</fullName>
    </submittedName>
</protein>
<dbReference type="EMBL" id="LSSK01000876">
    <property type="protein sequence ID" value="OMH81515.1"/>
    <property type="molecule type" value="Genomic_DNA"/>
</dbReference>
<comment type="caution">
    <text evidence="2">The sequence shown here is derived from an EMBL/GenBank/DDBJ whole genome shotgun (WGS) entry which is preliminary data.</text>
</comment>
<accession>A0A1R1PKM9</accession>
<name>A0A1R1PKM9_ZANCU</name>
<dbReference type="AlphaFoldDB" id="A0A1R1PKM9"/>